<dbReference type="EMBL" id="MU394287">
    <property type="protein sequence ID" value="KAI6091341.1"/>
    <property type="molecule type" value="Genomic_DNA"/>
</dbReference>
<sequence>MNEQLSVAAESLSRDDDDCSVAGNVFSPAGSTVDESSHGGKEEVFTLPPWKEEARAQVAALPCELPSDMPSVSKLEVASSSKPPCCDIKLRPASGMYNYKLTDFRNMPSLVSCPGWEDWALELPGNRPRPQKSSQKLLQELYHKLLEDLPQEPPAFTHECPSPPLEEPATPPPYEYALDILSHSWRYDVGDKGKETGEDAAIVDWFGPPEMAVTAIH</sequence>
<evidence type="ECO:0000313" key="1">
    <source>
        <dbReference type="EMBL" id="KAI6091341.1"/>
    </source>
</evidence>
<protein>
    <submittedName>
        <fullName evidence="1">Uncharacterized protein</fullName>
    </submittedName>
</protein>
<proteinExistence type="predicted"/>
<dbReference type="Proteomes" id="UP001497680">
    <property type="component" value="Unassembled WGS sequence"/>
</dbReference>
<evidence type="ECO:0000313" key="2">
    <source>
        <dbReference type="Proteomes" id="UP001497680"/>
    </source>
</evidence>
<accession>A0ACC0DG24</accession>
<gene>
    <name evidence="1" type="ORF">F4821DRAFT_200097</name>
</gene>
<keyword evidence="2" id="KW-1185">Reference proteome</keyword>
<name>A0ACC0DG24_9PEZI</name>
<organism evidence="1 2">
    <name type="scientific">Hypoxylon rubiginosum</name>
    <dbReference type="NCBI Taxonomy" id="110542"/>
    <lineage>
        <taxon>Eukaryota</taxon>
        <taxon>Fungi</taxon>
        <taxon>Dikarya</taxon>
        <taxon>Ascomycota</taxon>
        <taxon>Pezizomycotina</taxon>
        <taxon>Sordariomycetes</taxon>
        <taxon>Xylariomycetidae</taxon>
        <taxon>Xylariales</taxon>
        <taxon>Hypoxylaceae</taxon>
        <taxon>Hypoxylon</taxon>
    </lineage>
</organism>
<comment type="caution">
    <text evidence="1">The sequence shown here is derived from an EMBL/GenBank/DDBJ whole genome shotgun (WGS) entry which is preliminary data.</text>
</comment>
<reference evidence="1 2" key="1">
    <citation type="journal article" date="2022" name="New Phytol.">
        <title>Ecological generalism drives hyperdiversity of secondary metabolite gene clusters in xylarialean endophytes.</title>
        <authorList>
            <person name="Franco M.E.E."/>
            <person name="Wisecaver J.H."/>
            <person name="Arnold A.E."/>
            <person name="Ju Y.M."/>
            <person name="Slot J.C."/>
            <person name="Ahrendt S."/>
            <person name="Moore L.P."/>
            <person name="Eastman K.E."/>
            <person name="Scott K."/>
            <person name="Konkel Z."/>
            <person name="Mondo S.J."/>
            <person name="Kuo A."/>
            <person name="Hayes R.D."/>
            <person name="Haridas S."/>
            <person name="Andreopoulos B."/>
            <person name="Riley R."/>
            <person name="LaButti K."/>
            <person name="Pangilinan J."/>
            <person name="Lipzen A."/>
            <person name="Amirebrahimi M."/>
            <person name="Yan J."/>
            <person name="Adam C."/>
            <person name="Keymanesh K."/>
            <person name="Ng V."/>
            <person name="Louie K."/>
            <person name="Northen T."/>
            <person name="Drula E."/>
            <person name="Henrissat B."/>
            <person name="Hsieh H.M."/>
            <person name="Youens-Clark K."/>
            <person name="Lutzoni F."/>
            <person name="Miadlikowska J."/>
            <person name="Eastwood D.C."/>
            <person name="Hamelin R.C."/>
            <person name="Grigoriev I.V."/>
            <person name="U'Ren J.M."/>
        </authorList>
    </citation>
    <scope>NUCLEOTIDE SEQUENCE [LARGE SCALE GENOMIC DNA]</scope>
    <source>
        <strain evidence="1 2">ER1909</strain>
    </source>
</reference>